<dbReference type="SUPFAM" id="SSF56784">
    <property type="entry name" value="HAD-like"/>
    <property type="match status" value="1"/>
</dbReference>
<comment type="function">
    <text evidence="5 6">Removes the phosphate from trehalose 6-phosphate to produce free trehalose.</text>
</comment>
<keyword evidence="8" id="KW-1185">Reference proteome</keyword>
<evidence type="ECO:0000256" key="1">
    <source>
        <dbReference type="ARBA" id="ARBA00000500"/>
    </source>
</evidence>
<gene>
    <name evidence="7" type="primary">otsB</name>
    <name evidence="7" type="ORF">J4G33_10470</name>
</gene>
<dbReference type="Pfam" id="PF02358">
    <property type="entry name" value="Trehalose_PPase"/>
    <property type="match status" value="1"/>
</dbReference>
<dbReference type="Gene3D" id="3.40.50.1000">
    <property type="entry name" value="HAD superfamily/HAD-like"/>
    <property type="match status" value="1"/>
</dbReference>
<dbReference type="EC" id="3.1.3.12" evidence="6"/>
<comment type="pathway">
    <text evidence="2 6">Glycan biosynthesis; trehalose biosynthesis.</text>
</comment>
<comment type="catalytic activity">
    <reaction evidence="1 6">
        <text>alpha,alpha-trehalose 6-phosphate + H2O = alpha,alpha-trehalose + phosphate</text>
        <dbReference type="Rhea" id="RHEA:23420"/>
        <dbReference type="ChEBI" id="CHEBI:15377"/>
        <dbReference type="ChEBI" id="CHEBI:16551"/>
        <dbReference type="ChEBI" id="CHEBI:43474"/>
        <dbReference type="ChEBI" id="CHEBI:58429"/>
        <dbReference type="EC" id="3.1.3.12"/>
    </reaction>
</comment>
<dbReference type="Proteomes" id="UP000664209">
    <property type="component" value="Unassembled WGS sequence"/>
</dbReference>
<dbReference type="GO" id="GO:0046872">
    <property type="term" value="F:metal ion binding"/>
    <property type="evidence" value="ECO:0007669"/>
    <property type="project" value="UniProtKB-KW"/>
</dbReference>
<comment type="cofactor">
    <cofactor evidence="6">
        <name>Mg(2+)</name>
        <dbReference type="ChEBI" id="CHEBI:18420"/>
    </cofactor>
</comment>
<organism evidence="7 8">
    <name type="scientific">Actinotalea soli</name>
    <dbReference type="NCBI Taxonomy" id="2819234"/>
    <lineage>
        <taxon>Bacteria</taxon>
        <taxon>Bacillati</taxon>
        <taxon>Actinomycetota</taxon>
        <taxon>Actinomycetes</taxon>
        <taxon>Micrococcales</taxon>
        <taxon>Cellulomonadaceae</taxon>
        <taxon>Actinotalea</taxon>
    </lineage>
</organism>
<dbReference type="NCBIfam" id="TIGR00685">
    <property type="entry name" value="T6PP"/>
    <property type="match status" value="1"/>
</dbReference>
<proteinExistence type="inferred from homology"/>
<evidence type="ECO:0000256" key="3">
    <source>
        <dbReference type="ARBA" id="ARBA00008770"/>
    </source>
</evidence>
<dbReference type="AlphaFoldDB" id="A0A939LU78"/>
<dbReference type="InterPro" id="IPR036412">
    <property type="entry name" value="HAD-like_sf"/>
</dbReference>
<evidence type="ECO:0000256" key="2">
    <source>
        <dbReference type="ARBA" id="ARBA00005199"/>
    </source>
</evidence>
<dbReference type="NCBIfam" id="TIGR01484">
    <property type="entry name" value="HAD-SF-IIB"/>
    <property type="match status" value="1"/>
</dbReference>
<keyword evidence="4 6" id="KW-0378">Hydrolase</keyword>
<dbReference type="Gene3D" id="3.30.70.1020">
    <property type="entry name" value="Trehalose-6-phosphate phosphatase related protein, domain 2"/>
    <property type="match status" value="1"/>
</dbReference>
<evidence type="ECO:0000256" key="4">
    <source>
        <dbReference type="ARBA" id="ARBA00022801"/>
    </source>
</evidence>
<name>A0A939LU78_9CELL</name>
<evidence type="ECO:0000256" key="6">
    <source>
        <dbReference type="RuleBase" id="RU361117"/>
    </source>
</evidence>
<dbReference type="GO" id="GO:0005992">
    <property type="term" value="P:trehalose biosynthetic process"/>
    <property type="evidence" value="ECO:0007669"/>
    <property type="project" value="InterPro"/>
</dbReference>
<dbReference type="EMBL" id="JAGEMK010000004">
    <property type="protein sequence ID" value="MBO1752224.1"/>
    <property type="molecule type" value="Genomic_DNA"/>
</dbReference>
<keyword evidence="6" id="KW-0479">Metal-binding</keyword>
<dbReference type="GO" id="GO:0004805">
    <property type="term" value="F:trehalose-phosphatase activity"/>
    <property type="evidence" value="ECO:0007669"/>
    <property type="project" value="UniProtKB-EC"/>
</dbReference>
<accession>A0A939LU78</accession>
<comment type="similarity">
    <text evidence="3 6">Belongs to the trehalose phosphatase family.</text>
</comment>
<dbReference type="InterPro" id="IPR003337">
    <property type="entry name" value="Trehalose_PPase"/>
</dbReference>
<reference evidence="7" key="1">
    <citation type="submission" date="2021-03" db="EMBL/GenBank/DDBJ databases">
        <title>Actinotalea soli sp. nov., isolated from soil.</title>
        <authorList>
            <person name="Ping W."/>
            <person name="Zhang J."/>
        </authorList>
    </citation>
    <scope>NUCLEOTIDE SEQUENCE</scope>
    <source>
        <strain evidence="7">BY-33</strain>
    </source>
</reference>
<protein>
    <recommendedName>
        <fullName evidence="6">Trehalose 6-phosphate phosphatase</fullName>
        <ecNumber evidence="6">3.1.3.12</ecNumber>
    </recommendedName>
</protein>
<dbReference type="PANTHER" id="PTHR43768:SF3">
    <property type="entry name" value="TREHALOSE 6-PHOSPHATE PHOSPHATASE"/>
    <property type="match status" value="1"/>
</dbReference>
<sequence length="249" mass="25735">MARLRAGDRVLLALDFDGTLAPLVDDPDASRALPEAVVALDRLSGASGLELALVSGRHLDDLSRLAQVPDGTWLVGSHGAERGRRVAGALERVALDLPPEAAALRDEIGDDLDAAAGTVGGARVEHKPASVVLHTRTATPADAARLTELALALGEREGVDAMHGKDVVELSVLDVTKGHALADLRGELEVAVVVYVGDDVTDERAFVTLGAQDVTVKVGPGETAARHRTDSPESLAEALGALATGLDLP</sequence>
<dbReference type="InterPro" id="IPR044651">
    <property type="entry name" value="OTSB-like"/>
</dbReference>
<comment type="caution">
    <text evidence="7">The sequence shown here is derived from an EMBL/GenBank/DDBJ whole genome shotgun (WGS) entry which is preliminary data.</text>
</comment>
<keyword evidence="6" id="KW-0460">Magnesium</keyword>
<dbReference type="PANTHER" id="PTHR43768">
    <property type="entry name" value="TREHALOSE 6-PHOSPHATE PHOSPHATASE"/>
    <property type="match status" value="1"/>
</dbReference>
<dbReference type="InterPro" id="IPR006379">
    <property type="entry name" value="HAD-SF_hydro_IIB"/>
</dbReference>
<evidence type="ECO:0000313" key="7">
    <source>
        <dbReference type="EMBL" id="MBO1752224.1"/>
    </source>
</evidence>
<dbReference type="InterPro" id="IPR023214">
    <property type="entry name" value="HAD_sf"/>
</dbReference>
<evidence type="ECO:0000313" key="8">
    <source>
        <dbReference type="Proteomes" id="UP000664209"/>
    </source>
</evidence>
<evidence type="ECO:0000256" key="5">
    <source>
        <dbReference type="ARBA" id="ARBA00024179"/>
    </source>
</evidence>